<keyword evidence="3" id="KW-1185">Reference proteome</keyword>
<name>B7G6U2_PHATC</name>
<feature type="chain" id="PRO_5002855491" description="Secreted protein" evidence="1">
    <location>
        <begin position="22"/>
        <end position="147"/>
    </location>
</feature>
<dbReference type="HOGENOM" id="CLU_1771690_0_0_1"/>
<dbReference type="EMBL" id="CM000619">
    <property type="protein sequence ID" value="EEC45653.1"/>
    <property type="molecule type" value="Genomic_DNA"/>
</dbReference>
<evidence type="ECO:0000313" key="2">
    <source>
        <dbReference type="EMBL" id="EEC45653.1"/>
    </source>
</evidence>
<evidence type="ECO:0000256" key="1">
    <source>
        <dbReference type="SAM" id="SignalP"/>
    </source>
</evidence>
<gene>
    <name evidence="2" type="ORF">PHATRDRAFT_48349</name>
</gene>
<proteinExistence type="predicted"/>
<organism evidence="2 3">
    <name type="scientific">Phaeodactylum tricornutum (strain CCAP 1055/1)</name>
    <dbReference type="NCBI Taxonomy" id="556484"/>
    <lineage>
        <taxon>Eukaryota</taxon>
        <taxon>Sar</taxon>
        <taxon>Stramenopiles</taxon>
        <taxon>Ochrophyta</taxon>
        <taxon>Bacillariophyta</taxon>
        <taxon>Bacillariophyceae</taxon>
        <taxon>Bacillariophycidae</taxon>
        <taxon>Naviculales</taxon>
        <taxon>Phaeodactylaceae</taxon>
        <taxon>Phaeodactylum</taxon>
    </lineage>
</organism>
<dbReference type="GeneID" id="7203563"/>
<dbReference type="Proteomes" id="UP000000759">
    <property type="component" value="Chromosome 17"/>
</dbReference>
<evidence type="ECO:0000313" key="3">
    <source>
        <dbReference type="Proteomes" id="UP000000759"/>
    </source>
</evidence>
<evidence type="ECO:0008006" key="4">
    <source>
        <dbReference type="Google" id="ProtNLM"/>
    </source>
</evidence>
<dbReference type="InParanoid" id="B7G6U2"/>
<dbReference type="PaxDb" id="2850-Phatr48349"/>
<protein>
    <recommendedName>
        <fullName evidence="4">Secreted protein</fullName>
    </recommendedName>
</protein>
<feature type="signal peptide" evidence="1">
    <location>
        <begin position="1"/>
        <end position="21"/>
    </location>
</feature>
<reference evidence="3" key="2">
    <citation type="submission" date="2008-08" db="EMBL/GenBank/DDBJ databases">
        <authorList>
            <consortium name="Diatom Consortium"/>
            <person name="Grigoriev I."/>
            <person name="Grimwood J."/>
            <person name="Kuo A."/>
            <person name="Otillar R.P."/>
            <person name="Salamov A."/>
            <person name="Detter J.C."/>
            <person name="Lindquist E."/>
            <person name="Shapiro H."/>
            <person name="Lucas S."/>
            <person name="Glavina del Rio T."/>
            <person name="Pitluck S."/>
            <person name="Rokhsar D."/>
            <person name="Bowler C."/>
        </authorList>
    </citation>
    <scope>GENOME REANNOTATION</scope>
    <source>
        <strain evidence="3">CCAP 1055/1</strain>
    </source>
</reference>
<dbReference type="AlphaFoldDB" id="B7G6U2"/>
<sequence>MYWAPLSFPVLLLFTANRAIATVWSFLGSGRPVRGSPVVFFGSVMPVPCAYISRANAVSLKSVGLTTGFDNYIFPAGWVKHDSPLVGFHLFVNQWCMLKPILNPCSIGTGIAIPRINRNSIDKTDVEIIHYSAWLKITLLEENWNRF</sequence>
<dbReference type="RefSeq" id="XP_002182917.1">
    <property type="nucleotide sequence ID" value="XM_002182881.1"/>
</dbReference>
<dbReference type="KEGG" id="pti:PHATRDRAFT_48349"/>
<keyword evidence="1" id="KW-0732">Signal</keyword>
<reference evidence="2 3" key="1">
    <citation type="journal article" date="2008" name="Nature">
        <title>The Phaeodactylum genome reveals the evolutionary history of diatom genomes.</title>
        <authorList>
            <person name="Bowler C."/>
            <person name="Allen A.E."/>
            <person name="Badger J.H."/>
            <person name="Grimwood J."/>
            <person name="Jabbari K."/>
            <person name="Kuo A."/>
            <person name="Maheswari U."/>
            <person name="Martens C."/>
            <person name="Maumus F."/>
            <person name="Otillar R.P."/>
            <person name="Rayko E."/>
            <person name="Salamov A."/>
            <person name="Vandepoele K."/>
            <person name="Beszteri B."/>
            <person name="Gruber A."/>
            <person name="Heijde M."/>
            <person name="Katinka M."/>
            <person name="Mock T."/>
            <person name="Valentin K."/>
            <person name="Verret F."/>
            <person name="Berges J.A."/>
            <person name="Brownlee C."/>
            <person name="Cadoret J.P."/>
            <person name="Chiovitti A."/>
            <person name="Choi C.J."/>
            <person name="Coesel S."/>
            <person name="De Martino A."/>
            <person name="Detter J.C."/>
            <person name="Durkin C."/>
            <person name="Falciatore A."/>
            <person name="Fournet J."/>
            <person name="Haruta M."/>
            <person name="Huysman M.J."/>
            <person name="Jenkins B.D."/>
            <person name="Jiroutova K."/>
            <person name="Jorgensen R.E."/>
            <person name="Joubert Y."/>
            <person name="Kaplan A."/>
            <person name="Kroger N."/>
            <person name="Kroth P.G."/>
            <person name="La Roche J."/>
            <person name="Lindquist E."/>
            <person name="Lommer M."/>
            <person name="Martin-Jezequel V."/>
            <person name="Lopez P.J."/>
            <person name="Lucas S."/>
            <person name="Mangogna M."/>
            <person name="McGinnis K."/>
            <person name="Medlin L.K."/>
            <person name="Montsant A."/>
            <person name="Oudot-Le Secq M.P."/>
            <person name="Napoli C."/>
            <person name="Obornik M."/>
            <person name="Parker M.S."/>
            <person name="Petit J.L."/>
            <person name="Porcel B.M."/>
            <person name="Poulsen N."/>
            <person name="Robison M."/>
            <person name="Rychlewski L."/>
            <person name="Rynearson T.A."/>
            <person name="Schmutz J."/>
            <person name="Shapiro H."/>
            <person name="Siaut M."/>
            <person name="Stanley M."/>
            <person name="Sussman M.R."/>
            <person name="Taylor A.R."/>
            <person name="Vardi A."/>
            <person name="von Dassow P."/>
            <person name="Vyverman W."/>
            <person name="Willis A."/>
            <person name="Wyrwicz L.S."/>
            <person name="Rokhsar D.S."/>
            <person name="Weissenbach J."/>
            <person name="Armbrust E.V."/>
            <person name="Green B.R."/>
            <person name="Van de Peer Y."/>
            <person name="Grigoriev I.V."/>
        </authorList>
    </citation>
    <scope>NUCLEOTIDE SEQUENCE [LARGE SCALE GENOMIC DNA]</scope>
    <source>
        <strain evidence="2 3">CCAP 1055/1</strain>
    </source>
</reference>
<accession>B7G6U2</accession>